<evidence type="ECO:0000313" key="2">
    <source>
        <dbReference type="Proteomes" id="UP001187192"/>
    </source>
</evidence>
<dbReference type="Proteomes" id="UP001187192">
    <property type="component" value="Unassembled WGS sequence"/>
</dbReference>
<sequence>MPLSTPCHSTVDASPATTSKILAPDDLTLAFATSKSSRSTAPIPHAIQASTPFVVTKQATMTHIALSLTCRKPRRPVIA</sequence>
<proteinExistence type="predicted"/>
<evidence type="ECO:0000313" key="1">
    <source>
        <dbReference type="EMBL" id="GMN28081.1"/>
    </source>
</evidence>
<protein>
    <submittedName>
        <fullName evidence="1">Uncharacterized protein</fullName>
    </submittedName>
</protein>
<gene>
    <name evidence="1" type="ORF">TIFTF001_001915</name>
</gene>
<keyword evidence="2" id="KW-1185">Reference proteome</keyword>
<accession>A0AA87ZJB7</accession>
<comment type="caution">
    <text evidence="1">The sequence shown here is derived from an EMBL/GenBank/DDBJ whole genome shotgun (WGS) entry which is preliminary data.</text>
</comment>
<name>A0AA87ZJB7_FICCA</name>
<reference evidence="1" key="1">
    <citation type="submission" date="2023-07" db="EMBL/GenBank/DDBJ databases">
        <title>draft genome sequence of fig (Ficus carica).</title>
        <authorList>
            <person name="Takahashi T."/>
            <person name="Nishimura K."/>
        </authorList>
    </citation>
    <scope>NUCLEOTIDE SEQUENCE</scope>
</reference>
<dbReference type="Gramene" id="FCD_00019654-RA">
    <property type="protein sequence ID" value="FCD_00019654-RA:cds"/>
    <property type="gene ID" value="FCD_00019654"/>
</dbReference>
<organism evidence="1 2">
    <name type="scientific">Ficus carica</name>
    <name type="common">Common fig</name>
    <dbReference type="NCBI Taxonomy" id="3494"/>
    <lineage>
        <taxon>Eukaryota</taxon>
        <taxon>Viridiplantae</taxon>
        <taxon>Streptophyta</taxon>
        <taxon>Embryophyta</taxon>
        <taxon>Tracheophyta</taxon>
        <taxon>Spermatophyta</taxon>
        <taxon>Magnoliopsida</taxon>
        <taxon>eudicotyledons</taxon>
        <taxon>Gunneridae</taxon>
        <taxon>Pentapetalae</taxon>
        <taxon>rosids</taxon>
        <taxon>fabids</taxon>
        <taxon>Rosales</taxon>
        <taxon>Moraceae</taxon>
        <taxon>Ficeae</taxon>
        <taxon>Ficus</taxon>
    </lineage>
</organism>
<dbReference type="AlphaFoldDB" id="A0AA87ZJB7"/>
<dbReference type="EMBL" id="BTGU01000002">
    <property type="protein sequence ID" value="GMN28081.1"/>
    <property type="molecule type" value="Genomic_DNA"/>
</dbReference>